<name>A0A8S5PWY4_9CAUD</name>
<dbReference type="EMBL" id="BK015520">
    <property type="protein sequence ID" value="DAE10812.1"/>
    <property type="molecule type" value="Genomic_DNA"/>
</dbReference>
<accession>A0A8S5PWY4</accession>
<proteinExistence type="predicted"/>
<reference evidence="1" key="1">
    <citation type="journal article" date="2021" name="Proc. Natl. Acad. Sci. U.S.A.">
        <title>A Catalog of Tens of Thousands of Viruses from Human Metagenomes Reveals Hidden Associations with Chronic Diseases.</title>
        <authorList>
            <person name="Tisza M.J."/>
            <person name="Buck C.B."/>
        </authorList>
    </citation>
    <scope>NUCLEOTIDE SEQUENCE</scope>
    <source>
        <strain evidence="1">CtRNB7</strain>
    </source>
</reference>
<protein>
    <submittedName>
        <fullName evidence="1">Uncharacterized protein</fullName>
    </submittedName>
</protein>
<organism evidence="1">
    <name type="scientific">Siphoviridae sp. ctRNB7</name>
    <dbReference type="NCBI Taxonomy" id="2825502"/>
    <lineage>
        <taxon>Viruses</taxon>
        <taxon>Duplodnaviria</taxon>
        <taxon>Heunggongvirae</taxon>
        <taxon>Uroviricota</taxon>
        <taxon>Caudoviricetes</taxon>
    </lineage>
</organism>
<sequence length="36" mass="4127">MSKKCQTISIHHPCKYLIFAQKICKAGSIIKKNNNH</sequence>
<evidence type="ECO:0000313" key="1">
    <source>
        <dbReference type="EMBL" id="DAE10812.1"/>
    </source>
</evidence>